<evidence type="ECO:0000313" key="4">
    <source>
        <dbReference type="Proteomes" id="UP000332933"/>
    </source>
</evidence>
<feature type="transmembrane region" description="Helical" evidence="1">
    <location>
        <begin position="680"/>
        <end position="699"/>
    </location>
</feature>
<keyword evidence="1" id="KW-0812">Transmembrane</keyword>
<dbReference type="EMBL" id="CAADRA010000280">
    <property type="protein sequence ID" value="VFT79625.1"/>
    <property type="molecule type" value="Genomic_DNA"/>
</dbReference>
<evidence type="ECO:0000256" key="1">
    <source>
        <dbReference type="SAM" id="Phobius"/>
    </source>
</evidence>
<feature type="transmembrane region" description="Helical" evidence="1">
    <location>
        <begin position="1625"/>
        <end position="1646"/>
    </location>
</feature>
<feature type="transmembrane region" description="Helical" evidence="1">
    <location>
        <begin position="1508"/>
        <end position="1531"/>
    </location>
</feature>
<gene>
    <name evidence="3" type="primary">Aste57867_2424</name>
    <name evidence="2" type="ORF">As57867_002418</name>
    <name evidence="3" type="ORF">ASTE57867_2424</name>
</gene>
<sequence length="1795" mass="200082">MRVQPRAVGPAASSSLATHQPLQLSTVVGLTYVVLTLLSSCVYMMLLQPAFSNDLWWTSFNVSTHQALLVDLVNAELITHANGSVDLLASHATVDKRYDSPIATTLISHPYVRALGLAQLTTIDFAVVNIRLLSSHHCMWLSTQFCYVDLSRVFEVAHTAARQQRCLDRYRTNGAMYMETVLRNQNWDAFAQNYGGDGGMFSVAVQNWLVQIPAGVAWLERTAAALPQTNIAQEAAYWRANGIVEFKLQWQNLWLMGISETFAVENALGIQQDVWLKNVPRMFQAWTSITMYWFPANDLNAMVGSNRSLVRSANNSFATAPAIDFQTFLGLQDMGGQNQVDAFRTTVGPFVSIDVFVVPVPFAVLTLYETFQTILFEAMDHDSHVFTALNRIVEFLLTPTPPLWNKPRYIWHGGNPLCFSHEPKPFIQESVDFYDNCATSSPLTVSFTKYSSVFAMLGAGSDVSIPSLCNMSTSPGPYCRDHFQAVVEPTATIARKSTQMAAKFEPAIQAIQRLNVGLMQFASTVDDANITLMQYRLFSDSDFVIYDWLFIYDWVTGKREVISIEGDASSLVLISAMDKPEAFISSTTTVKGETKMIYYMVFFVSCLLSGVGILCCVCTILLHFQVHGSNFLWFNRVVGSIWIGRPLLFVRGVTATLLLSTSQLQPLQGLNLTRFQLQPLAWIHLCIVAGEATWVLYVVHDFMTVFLQTLTPTYGPLHCLIVWLALVAVEITSPVRPEVTLNLQCTSNMDSYVQCTTGHLQIGSVRRLGFIFGVQAATCVGSIMFVWFVSRHRNVPQRHTRHILGIADAFFSHIQGDDDSVETIWAMDRVACIMVGLVTLSWRGQKYIFDVKLWVLERDRLSTPAVNLFKLYHDGSQSVVSRARAANTQLPPSTAAIASKHPRLKLGLRLVVIGLGISSVVVAIASSVSYLQVSQVNLANDLFWATFNMTGAHAFLANWFNEQLVLGVSKIQFELNAEWVNRDGAFDLPTATVQSSINFGSRMHYTELWDIESAIAGLRTTDACLVPWIFTPYCFVDFHQRWEMANTAARQQRCQSMVSNGAVFLESVLRNVDCSDFEACWGREFKAAIADELATSQDGQKWLVATTRTSGATAIADEVQLWTTYNIVRFETQWQNFKHLGLVNTYSVTSMLGMDYPFSLQYQISDFRTTKQTTYKMYWGFANDLIALMSNTTSVDGHSLIRSSPTFAFANTSLQTVMIQNGTLTLPLGAAFTLLSATVVGPFGSIDMHYVECPRQAKLAVLLIYQSLRRALSTGGNATQAAFSQISLAWSINPAPKAWTDANFVAVGGSPLCPDYSFASSTPITSGFSILTSWEFQCFQTSSFLNPSKEAMVASVVLSNLTLAATSTCAQSFALASSCLLFLNQTSTFLTTYFTPADLHVLTIASMDATVAIRALNVEFMQYGKLTPTSPLTLYRMNALDPVAPEFTFYAWLYLVDWTLGFREAVSFQGDVGTLAVLTDYLDPLTQQVNLSGNWVNVSLYLRHATLYVTYAMITLGSLVLTYIFLCYGHIEVLNLFLLERMGAIVWVGRPLLFVRSLAAIGLLATCSLQLQTTGFLSYFEVIVEPIYITLLAANEVTWLVAIVNDIGLVFTQEFTAKYAGWDSLFVWVVTALISVMVPVTHTASIQKQCSIVQIDFQIECRSGNVVIGHLSRLYTLITIVVVSNVIFYFCSREWLRWRPSAMRPVTSIFLYGGGKFLFRKADWMHNGVYYMDRMSAVLNGILTVRVGHTIYAMDIKLWITFSVELPESRDGDTPIERKRLNNFIKAAFPVPQVG</sequence>
<dbReference type="EMBL" id="VJMH01000280">
    <property type="protein sequence ID" value="KAF0717222.1"/>
    <property type="molecule type" value="Genomic_DNA"/>
</dbReference>
<feature type="transmembrane region" description="Helical" evidence="1">
    <location>
        <begin position="910"/>
        <end position="930"/>
    </location>
</feature>
<keyword evidence="1" id="KW-0472">Membrane</keyword>
<evidence type="ECO:0000313" key="3">
    <source>
        <dbReference type="EMBL" id="VFT79625.1"/>
    </source>
</evidence>
<feature type="transmembrane region" description="Helical" evidence="1">
    <location>
        <begin position="768"/>
        <end position="789"/>
    </location>
</feature>
<proteinExistence type="predicted"/>
<evidence type="ECO:0000313" key="2">
    <source>
        <dbReference type="EMBL" id="KAF0717222.1"/>
    </source>
</evidence>
<keyword evidence="1" id="KW-1133">Transmembrane helix</keyword>
<feature type="transmembrane region" description="Helical" evidence="1">
    <location>
        <begin position="1583"/>
        <end position="1605"/>
    </location>
</feature>
<organism evidence="3 4">
    <name type="scientific">Aphanomyces stellatus</name>
    <dbReference type="NCBI Taxonomy" id="120398"/>
    <lineage>
        <taxon>Eukaryota</taxon>
        <taxon>Sar</taxon>
        <taxon>Stramenopiles</taxon>
        <taxon>Oomycota</taxon>
        <taxon>Saprolegniomycetes</taxon>
        <taxon>Saprolegniales</taxon>
        <taxon>Verrucalvaceae</taxon>
        <taxon>Aphanomyces</taxon>
    </lineage>
</organism>
<dbReference type="Proteomes" id="UP000332933">
    <property type="component" value="Unassembled WGS sequence"/>
</dbReference>
<feature type="transmembrane region" description="Helical" evidence="1">
    <location>
        <begin position="1667"/>
        <end position="1690"/>
    </location>
</feature>
<reference evidence="2" key="2">
    <citation type="submission" date="2019-06" db="EMBL/GenBank/DDBJ databases">
        <title>Genomics analysis of Aphanomyces spp. identifies a new class of oomycete effector associated with host adaptation.</title>
        <authorList>
            <person name="Gaulin E."/>
        </authorList>
    </citation>
    <scope>NUCLEOTIDE SEQUENCE</scope>
    <source>
        <strain evidence="2">CBS 578.67</strain>
    </source>
</reference>
<feature type="transmembrane region" description="Helical" evidence="1">
    <location>
        <begin position="597"/>
        <end position="622"/>
    </location>
</feature>
<name>A0A485KA36_9STRA</name>
<accession>A0A485KA36</accession>
<feature type="transmembrane region" description="Helical" evidence="1">
    <location>
        <begin position="642"/>
        <end position="659"/>
    </location>
</feature>
<protein>
    <submittedName>
        <fullName evidence="3">Aste57867_2424 protein</fullName>
    </submittedName>
</protein>
<feature type="transmembrane region" description="Helical" evidence="1">
    <location>
        <begin position="1551"/>
        <end position="1571"/>
    </location>
</feature>
<reference evidence="3 4" key="1">
    <citation type="submission" date="2019-03" db="EMBL/GenBank/DDBJ databases">
        <authorList>
            <person name="Gaulin E."/>
            <person name="Dumas B."/>
        </authorList>
    </citation>
    <scope>NUCLEOTIDE SEQUENCE [LARGE SCALE GENOMIC DNA]</scope>
    <source>
        <strain evidence="3">CBS 568.67</strain>
    </source>
</reference>
<feature type="transmembrane region" description="Helical" evidence="1">
    <location>
        <begin position="24"/>
        <end position="46"/>
    </location>
</feature>
<keyword evidence="4" id="KW-1185">Reference proteome</keyword>